<keyword evidence="4" id="KW-1185">Reference proteome</keyword>
<protein>
    <recommendedName>
        <fullName evidence="5">Pentatricopeptide repeat-containing protein</fullName>
    </recommendedName>
</protein>
<dbReference type="InterPro" id="IPR011990">
    <property type="entry name" value="TPR-like_helical_dom_sf"/>
</dbReference>
<name>A0A0K9P5G0_ZOSMR</name>
<dbReference type="InterPro" id="IPR002885">
    <property type="entry name" value="PPR_rpt"/>
</dbReference>
<dbReference type="NCBIfam" id="TIGR00756">
    <property type="entry name" value="PPR"/>
    <property type="match status" value="2"/>
</dbReference>
<dbReference type="EMBL" id="LFYR01001237">
    <property type="protein sequence ID" value="KMZ63430.1"/>
    <property type="molecule type" value="Genomic_DNA"/>
</dbReference>
<dbReference type="Pfam" id="PF13041">
    <property type="entry name" value="PPR_2"/>
    <property type="match status" value="1"/>
</dbReference>
<feature type="repeat" description="PPR" evidence="2">
    <location>
        <begin position="361"/>
        <end position="395"/>
    </location>
</feature>
<dbReference type="InterPro" id="IPR046960">
    <property type="entry name" value="PPR_At4g14850-like_plant"/>
</dbReference>
<feature type="repeat" description="PPR" evidence="2">
    <location>
        <begin position="258"/>
        <end position="292"/>
    </location>
</feature>
<sequence length="643" mass="70515">MRPEGKNGGGGQGWPTSTGFLPPRCQQLKEALARAVSANSFSLNHLRRVHARVIVSGFGRNLHLCSLLVRFYFSFQHIDAALRLFHAQCPATINTLLWNTLMRGFLTNGDARSVIQIYKNMNGRYGGGGGCLSQPDNQTLNLAITACTKLSEFEIGNHISDDARTSGYASDLFVGTALVVFHCKAGELVVAREVFDGMSKKDEVAWNAMISGYSQFGWLRNAVILFNNMRQVHGLSPTETSPASLVSACADLKILRPDAISWSTIISGYVEQGFSDIAIKFFFDMVSMNNKIVPTRPILLAILYACGDSGNWTLGRSIETKYLNLKNDPVLETCLSAAVVYMHTKCGHAEFALKILDKAHDVLVWNAAIRGCAELGQLNTSLLIILRMQIYGVNPDSVTFLILIPLHSHQTGRSIHGFVSKKGFASNRLIMNALIDMYSRSGDIKASCKVFDEIPIKDVISWSSLVKAYAHNGEEDQALVLFNQMANESSMKPNHITLISILTACCHAGYVERGLEIYRSMEEKFGIKPSIEHLGCVIDLLCRAGRLSEATELLESDGDKSINSAVLWGSLLNGCRKSGNQSVGELAARHLFDLEPRNAGNYMILAGIYTGTGKIDDAKAVLKLLKSKSVKKIISGHSWIEKG</sequence>
<dbReference type="PANTHER" id="PTHR47926:SF462">
    <property type="entry name" value="PENTATRICOPEPTIDE REPEAT-CONTAINING PROTEIN"/>
    <property type="match status" value="1"/>
</dbReference>
<gene>
    <name evidence="3" type="ORF">ZOSMA_40G00610</name>
</gene>
<comment type="caution">
    <text evidence="3">The sequence shown here is derived from an EMBL/GenBank/DDBJ whole genome shotgun (WGS) entry which is preliminary data.</text>
</comment>
<dbReference type="FunFam" id="1.25.40.10:FF:001093">
    <property type="entry name" value="Pentatricopeptide repeat-containing protein At2g34400"/>
    <property type="match status" value="1"/>
</dbReference>
<dbReference type="Pfam" id="PF01535">
    <property type="entry name" value="PPR"/>
    <property type="match status" value="6"/>
</dbReference>
<dbReference type="PANTHER" id="PTHR47926">
    <property type="entry name" value="PENTATRICOPEPTIDE REPEAT-CONTAINING PROTEIN"/>
    <property type="match status" value="1"/>
</dbReference>
<dbReference type="PROSITE" id="PS51375">
    <property type="entry name" value="PPR"/>
    <property type="match status" value="4"/>
</dbReference>
<evidence type="ECO:0000313" key="4">
    <source>
        <dbReference type="Proteomes" id="UP000036987"/>
    </source>
</evidence>
<dbReference type="GO" id="GO:0003723">
    <property type="term" value="F:RNA binding"/>
    <property type="evidence" value="ECO:0000318"/>
    <property type="project" value="GO_Central"/>
</dbReference>
<dbReference type="OMA" id="IEHISCV"/>
<accession>A0A0K9P5G0</accession>
<dbReference type="Gene3D" id="1.25.40.10">
    <property type="entry name" value="Tetratricopeptide repeat domain"/>
    <property type="match status" value="6"/>
</dbReference>
<dbReference type="GO" id="GO:0009451">
    <property type="term" value="P:RNA modification"/>
    <property type="evidence" value="ECO:0000318"/>
    <property type="project" value="GO_Central"/>
</dbReference>
<feature type="repeat" description="PPR" evidence="2">
    <location>
        <begin position="458"/>
        <end position="493"/>
    </location>
</feature>
<reference evidence="4" key="1">
    <citation type="journal article" date="2016" name="Nature">
        <title>The genome of the seagrass Zostera marina reveals angiosperm adaptation to the sea.</title>
        <authorList>
            <person name="Olsen J.L."/>
            <person name="Rouze P."/>
            <person name="Verhelst B."/>
            <person name="Lin Y.-C."/>
            <person name="Bayer T."/>
            <person name="Collen J."/>
            <person name="Dattolo E."/>
            <person name="De Paoli E."/>
            <person name="Dittami S."/>
            <person name="Maumus F."/>
            <person name="Michel G."/>
            <person name="Kersting A."/>
            <person name="Lauritano C."/>
            <person name="Lohaus R."/>
            <person name="Toepel M."/>
            <person name="Tonon T."/>
            <person name="Vanneste K."/>
            <person name="Amirebrahimi M."/>
            <person name="Brakel J."/>
            <person name="Bostroem C."/>
            <person name="Chovatia M."/>
            <person name="Grimwood J."/>
            <person name="Jenkins J.W."/>
            <person name="Jueterbock A."/>
            <person name="Mraz A."/>
            <person name="Stam W.T."/>
            <person name="Tice H."/>
            <person name="Bornberg-Bauer E."/>
            <person name="Green P.J."/>
            <person name="Pearson G.A."/>
            <person name="Procaccini G."/>
            <person name="Duarte C.M."/>
            <person name="Schmutz J."/>
            <person name="Reusch T.B.H."/>
            <person name="Van de Peer Y."/>
        </authorList>
    </citation>
    <scope>NUCLEOTIDE SEQUENCE [LARGE SCALE GENOMIC DNA]</scope>
    <source>
        <strain evidence="4">cv. Finnish</strain>
    </source>
</reference>
<dbReference type="InterPro" id="IPR046848">
    <property type="entry name" value="E_motif"/>
</dbReference>
<dbReference type="STRING" id="29655.A0A0K9P5G0"/>
<dbReference type="Proteomes" id="UP000036987">
    <property type="component" value="Unassembled WGS sequence"/>
</dbReference>
<organism evidence="3 4">
    <name type="scientific">Zostera marina</name>
    <name type="common">Eelgrass</name>
    <dbReference type="NCBI Taxonomy" id="29655"/>
    <lineage>
        <taxon>Eukaryota</taxon>
        <taxon>Viridiplantae</taxon>
        <taxon>Streptophyta</taxon>
        <taxon>Embryophyta</taxon>
        <taxon>Tracheophyta</taxon>
        <taxon>Spermatophyta</taxon>
        <taxon>Magnoliopsida</taxon>
        <taxon>Liliopsida</taxon>
        <taxon>Zosteraceae</taxon>
        <taxon>Zostera</taxon>
    </lineage>
</organism>
<dbReference type="Pfam" id="PF20431">
    <property type="entry name" value="E_motif"/>
    <property type="match status" value="1"/>
</dbReference>
<proteinExistence type="predicted"/>
<dbReference type="AlphaFoldDB" id="A0A0K9P5G0"/>
<evidence type="ECO:0000256" key="1">
    <source>
        <dbReference type="ARBA" id="ARBA00022737"/>
    </source>
</evidence>
<evidence type="ECO:0000313" key="3">
    <source>
        <dbReference type="EMBL" id="KMZ63430.1"/>
    </source>
</evidence>
<evidence type="ECO:0008006" key="5">
    <source>
        <dbReference type="Google" id="ProtNLM"/>
    </source>
</evidence>
<keyword evidence="1" id="KW-0677">Repeat</keyword>
<dbReference type="OrthoDB" id="733871at2759"/>
<feature type="repeat" description="PPR" evidence="2">
    <location>
        <begin position="202"/>
        <end position="237"/>
    </location>
</feature>
<evidence type="ECO:0000256" key="2">
    <source>
        <dbReference type="PROSITE-ProRule" id="PRU00708"/>
    </source>
</evidence>